<organism evidence="2 3">
    <name type="scientific">Mycena maculata</name>
    <dbReference type="NCBI Taxonomy" id="230809"/>
    <lineage>
        <taxon>Eukaryota</taxon>
        <taxon>Fungi</taxon>
        <taxon>Dikarya</taxon>
        <taxon>Basidiomycota</taxon>
        <taxon>Agaricomycotina</taxon>
        <taxon>Agaricomycetes</taxon>
        <taxon>Agaricomycetidae</taxon>
        <taxon>Agaricales</taxon>
        <taxon>Marasmiineae</taxon>
        <taxon>Mycenaceae</taxon>
        <taxon>Mycena</taxon>
    </lineage>
</organism>
<protein>
    <submittedName>
        <fullName evidence="2">Uncharacterized protein</fullName>
    </submittedName>
</protein>
<comment type="caution">
    <text evidence="2">The sequence shown here is derived from an EMBL/GenBank/DDBJ whole genome shotgun (WGS) entry which is preliminary data.</text>
</comment>
<gene>
    <name evidence="2" type="ORF">DFH07DRAFT_779783</name>
</gene>
<evidence type="ECO:0000313" key="2">
    <source>
        <dbReference type="EMBL" id="KAJ7736232.1"/>
    </source>
</evidence>
<feature type="compositionally biased region" description="Basic and acidic residues" evidence="1">
    <location>
        <begin position="78"/>
        <end position="87"/>
    </location>
</feature>
<reference evidence="2" key="1">
    <citation type="submission" date="2023-03" db="EMBL/GenBank/DDBJ databases">
        <title>Massive genome expansion in bonnet fungi (Mycena s.s.) driven by repeated elements and novel gene families across ecological guilds.</title>
        <authorList>
            <consortium name="Lawrence Berkeley National Laboratory"/>
            <person name="Harder C.B."/>
            <person name="Miyauchi S."/>
            <person name="Viragh M."/>
            <person name="Kuo A."/>
            <person name="Thoen E."/>
            <person name="Andreopoulos B."/>
            <person name="Lu D."/>
            <person name="Skrede I."/>
            <person name="Drula E."/>
            <person name="Henrissat B."/>
            <person name="Morin E."/>
            <person name="Kohler A."/>
            <person name="Barry K."/>
            <person name="LaButti K."/>
            <person name="Morin E."/>
            <person name="Salamov A."/>
            <person name="Lipzen A."/>
            <person name="Mereny Z."/>
            <person name="Hegedus B."/>
            <person name="Baldrian P."/>
            <person name="Stursova M."/>
            <person name="Weitz H."/>
            <person name="Taylor A."/>
            <person name="Grigoriev I.V."/>
            <person name="Nagy L.G."/>
            <person name="Martin F."/>
            <person name="Kauserud H."/>
        </authorList>
    </citation>
    <scope>NUCLEOTIDE SEQUENCE</scope>
    <source>
        <strain evidence="2">CBHHK188m</strain>
    </source>
</reference>
<dbReference type="EMBL" id="JARJLG010000150">
    <property type="protein sequence ID" value="KAJ7736232.1"/>
    <property type="molecule type" value="Genomic_DNA"/>
</dbReference>
<feature type="region of interest" description="Disordered" evidence="1">
    <location>
        <begin position="325"/>
        <end position="354"/>
    </location>
</feature>
<dbReference type="AlphaFoldDB" id="A0AAD7I7V6"/>
<keyword evidence="3" id="KW-1185">Reference proteome</keyword>
<dbReference type="Proteomes" id="UP001215280">
    <property type="component" value="Unassembled WGS sequence"/>
</dbReference>
<feature type="compositionally biased region" description="Basic and acidic residues" evidence="1">
    <location>
        <begin position="23"/>
        <end position="48"/>
    </location>
</feature>
<proteinExistence type="predicted"/>
<accession>A0AAD7I7V6</accession>
<feature type="region of interest" description="Disordered" evidence="1">
    <location>
        <begin position="1"/>
        <end position="87"/>
    </location>
</feature>
<evidence type="ECO:0000313" key="3">
    <source>
        <dbReference type="Proteomes" id="UP001215280"/>
    </source>
</evidence>
<name>A0AAD7I7V6_9AGAR</name>
<sequence length="354" mass="37428">MARRGGAARTGAHPHDGAAGGTEPERRAHGVDAAEGDRRGRKEREGVRGHCNVHGVSKAKGATAPGHTAWMQRRRRREGGGRVRPEGHRCMQRAGDVAVCSTSNKRRAPLCRGVELDRGAHGLEVVPGVDAMQGAGCGRDEHEGGRGMRTRRDCAVCARRHTGINVLALFALLLHAQHCDHAPSGCLAPARRMVEAGGGHGRGRPLTALGGVHRFLSHPVLSARWTSVRHCQAGVEQGTGPGGARAARRFWGGEAEVRRWAAHRQRAFGARRWSRGGPEVGQCVGRALSGGSRGEAEGAAEAGTRGNVVQRAGGVPGAHTVVFGGVDAGRREGSSNRRQPSPIRKAHQCHIESI</sequence>
<evidence type="ECO:0000256" key="1">
    <source>
        <dbReference type="SAM" id="MobiDB-lite"/>
    </source>
</evidence>
<feature type="compositionally biased region" description="Low complexity" evidence="1">
    <location>
        <begin position="1"/>
        <end position="11"/>
    </location>
</feature>